<keyword evidence="3" id="KW-1133">Transmembrane helix</keyword>
<dbReference type="PANTHER" id="PTHR30563">
    <property type="entry name" value="DNA RECOMBINATION PROTEIN RMUC"/>
    <property type="match status" value="1"/>
</dbReference>
<dbReference type="InterPro" id="IPR003798">
    <property type="entry name" value="DNA_recombination_RmuC"/>
</dbReference>
<sequence>MIEYLILPSLLILIILFSTLIFLMLSQRRKKEEGSIKGLLEDYEKTQLQQGESLKRQEDSLTRLTTEIHSFQEPLSKLRSYLSGGTKAGQFGEWSLEAIIGDIFPENLFIKNAEIVSGSGERVEFAIKLPEKLLMPIDAKFSSGLYDNYLEASKSGDKARVDKIKNEMKRSALKNAKDISEKYIQTGKTTDLAVMFIPSESIQQLIDSLEIREQLFRDFRVLMLGPNSLAAYLISLHMGFRNIALNDRAREIIIEFGKLKKEFENFSNSTEELRKKAEAMIKAIDKHETRERRMSRSIDRIDSLE</sequence>
<keyword evidence="3" id="KW-0472">Membrane</keyword>
<feature type="transmembrane region" description="Helical" evidence="3">
    <location>
        <begin position="6"/>
        <end position="25"/>
    </location>
</feature>
<keyword evidence="1" id="KW-0175">Coiled coil</keyword>
<gene>
    <name evidence="4" type="ORF">METZ01_LOCUS89839</name>
</gene>
<evidence type="ECO:0000256" key="1">
    <source>
        <dbReference type="ARBA" id="ARBA00023054"/>
    </source>
</evidence>
<dbReference type="GO" id="GO:0006310">
    <property type="term" value="P:DNA recombination"/>
    <property type="evidence" value="ECO:0007669"/>
    <property type="project" value="UniProtKB-KW"/>
</dbReference>
<organism evidence="4">
    <name type="scientific">marine metagenome</name>
    <dbReference type="NCBI Taxonomy" id="408172"/>
    <lineage>
        <taxon>unclassified sequences</taxon>
        <taxon>metagenomes</taxon>
        <taxon>ecological metagenomes</taxon>
    </lineage>
</organism>
<protein>
    <recommendedName>
        <fullName evidence="5">DNA recombination protein RmuC</fullName>
    </recommendedName>
</protein>
<evidence type="ECO:0000256" key="3">
    <source>
        <dbReference type="SAM" id="Phobius"/>
    </source>
</evidence>
<dbReference type="Pfam" id="PF02646">
    <property type="entry name" value="RmuC"/>
    <property type="match status" value="1"/>
</dbReference>
<dbReference type="AlphaFoldDB" id="A0A381V9C0"/>
<reference evidence="4" key="1">
    <citation type="submission" date="2018-05" db="EMBL/GenBank/DDBJ databases">
        <authorList>
            <person name="Lanie J.A."/>
            <person name="Ng W.-L."/>
            <person name="Kazmierczak K.M."/>
            <person name="Andrzejewski T.M."/>
            <person name="Davidsen T.M."/>
            <person name="Wayne K.J."/>
            <person name="Tettelin H."/>
            <person name="Glass J.I."/>
            <person name="Rusch D."/>
            <person name="Podicherti R."/>
            <person name="Tsui H.-C.T."/>
            <person name="Winkler M.E."/>
        </authorList>
    </citation>
    <scope>NUCLEOTIDE SEQUENCE</scope>
</reference>
<proteinExistence type="predicted"/>
<evidence type="ECO:0000256" key="2">
    <source>
        <dbReference type="ARBA" id="ARBA00023172"/>
    </source>
</evidence>
<name>A0A381V9C0_9ZZZZ</name>
<dbReference type="EMBL" id="UINC01008207">
    <property type="protein sequence ID" value="SVA36985.1"/>
    <property type="molecule type" value="Genomic_DNA"/>
</dbReference>
<evidence type="ECO:0000313" key="4">
    <source>
        <dbReference type="EMBL" id="SVA36985.1"/>
    </source>
</evidence>
<keyword evidence="2" id="KW-0233">DNA recombination</keyword>
<accession>A0A381V9C0</accession>
<keyword evidence="3" id="KW-0812">Transmembrane</keyword>
<dbReference type="PANTHER" id="PTHR30563:SF0">
    <property type="entry name" value="DNA RECOMBINATION PROTEIN RMUC"/>
    <property type="match status" value="1"/>
</dbReference>
<evidence type="ECO:0008006" key="5">
    <source>
        <dbReference type="Google" id="ProtNLM"/>
    </source>
</evidence>